<sequence length="49" mass="5482">MNEQKKQPKKLSLNKETLRNITTEQGPQLKAPMTSPRCTDYSCPTDACG</sequence>
<proteinExistence type="predicted"/>
<evidence type="ECO:0000313" key="3">
    <source>
        <dbReference type="EMBL" id="REG35670.1"/>
    </source>
</evidence>
<dbReference type="Proteomes" id="UP000035579">
    <property type="component" value="Chromosome"/>
</dbReference>
<dbReference type="RefSeq" id="WP_156349907.1">
    <property type="nucleotide sequence ID" value="NZ_CP011509.1"/>
</dbReference>
<dbReference type="EMBL" id="CP011509">
    <property type="protein sequence ID" value="AKJ04964.1"/>
    <property type="molecule type" value="Genomic_DNA"/>
</dbReference>
<dbReference type="Proteomes" id="UP000256345">
    <property type="component" value="Unassembled WGS sequence"/>
</dbReference>
<protein>
    <submittedName>
        <fullName evidence="2">Uncharacterized protein</fullName>
    </submittedName>
</protein>
<evidence type="ECO:0000313" key="5">
    <source>
        <dbReference type="Proteomes" id="UP000256345"/>
    </source>
</evidence>
<organism evidence="2 4">
    <name type="scientific">Archangium gephyra</name>
    <dbReference type="NCBI Taxonomy" id="48"/>
    <lineage>
        <taxon>Bacteria</taxon>
        <taxon>Pseudomonadati</taxon>
        <taxon>Myxococcota</taxon>
        <taxon>Myxococcia</taxon>
        <taxon>Myxococcales</taxon>
        <taxon>Cystobacterineae</taxon>
        <taxon>Archangiaceae</taxon>
        <taxon>Archangium</taxon>
    </lineage>
</organism>
<feature type="region of interest" description="Disordered" evidence="1">
    <location>
        <begin position="1"/>
        <end position="49"/>
    </location>
</feature>
<evidence type="ECO:0000256" key="1">
    <source>
        <dbReference type="SAM" id="MobiDB-lite"/>
    </source>
</evidence>
<dbReference type="EMBL" id="QUMU01000002">
    <property type="protein sequence ID" value="REG35670.1"/>
    <property type="molecule type" value="Genomic_DNA"/>
</dbReference>
<reference evidence="2 4" key="1">
    <citation type="submission" date="2015-05" db="EMBL/GenBank/DDBJ databases">
        <title>Genome assembly of Archangium gephyra DSM 2261.</title>
        <authorList>
            <person name="Sharma G."/>
            <person name="Subramanian S."/>
        </authorList>
    </citation>
    <scope>NUCLEOTIDE SEQUENCE [LARGE SCALE GENOMIC DNA]</scope>
    <source>
        <strain evidence="2 4">DSM 2261</strain>
    </source>
</reference>
<dbReference type="AlphaFoldDB" id="A0AAC8QCJ3"/>
<keyword evidence="5" id="KW-1185">Reference proteome</keyword>
<gene>
    <name evidence="2" type="ORF">AA314_06590</name>
    <name evidence="3" type="ORF">ATI61_10238</name>
</gene>
<name>A0AAC8QCJ3_9BACT</name>
<reference evidence="3 5" key="2">
    <citation type="submission" date="2018-08" db="EMBL/GenBank/DDBJ databases">
        <title>Genomic Encyclopedia of Archaeal and Bacterial Type Strains, Phase II (KMG-II): from individual species to whole genera.</title>
        <authorList>
            <person name="Goeker M."/>
        </authorList>
    </citation>
    <scope>NUCLEOTIDE SEQUENCE [LARGE SCALE GENOMIC DNA]</scope>
    <source>
        <strain evidence="3 5">DSM 2261</strain>
    </source>
</reference>
<evidence type="ECO:0000313" key="2">
    <source>
        <dbReference type="EMBL" id="AKJ04964.1"/>
    </source>
</evidence>
<evidence type="ECO:0000313" key="4">
    <source>
        <dbReference type="Proteomes" id="UP000035579"/>
    </source>
</evidence>
<accession>A0AAC8QCJ3</accession>
<dbReference type="KEGG" id="age:AA314_06590"/>